<dbReference type="GO" id="GO:0016020">
    <property type="term" value="C:membrane"/>
    <property type="evidence" value="ECO:0007669"/>
    <property type="project" value="UniProtKB-SubCell"/>
</dbReference>
<keyword evidence="2 5" id="KW-0812">Transmembrane</keyword>
<name>A0A6A6W445_9PEZI</name>
<dbReference type="InterPro" id="IPR005828">
    <property type="entry name" value="MFS_sugar_transport-like"/>
</dbReference>
<evidence type="ECO:0000256" key="2">
    <source>
        <dbReference type="ARBA" id="ARBA00022692"/>
    </source>
</evidence>
<dbReference type="OrthoDB" id="5399138at2759"/>
<dbReference type="Gene3D" id="1.20.1250.20">
    <property type="entry name" value="MFS general substrate transporter like domains"/>
    <property type="match status" value="1"/>
</dbReference>
<evidence type="ECO:0000256" key="4">
    <source>
        <dbReference type="ARBA" id="ARBA00023136"/>
    </source>
</evidence>
<feature type="transmembrane region" description="Helical" evidence="5">
    <location>
        <begin position="56"/>
        <end position="77"/>
    </location>
</feature>
<accession>A0A6A6W445</accession>
<dbReference type="GO" id="GO:0022857">
    <property type="term" value="F:transmembrane transporter activity"/>
    <property type="evidence" value="ECO:0007669"/>
    <property type="project" value="InterPro"/>
</dbReference>
<evidence type="ECO:0000256" key="1">
    <source>
        <dbReference type="ARBA" id="ARBA00004370"/>
    </source>
</evidence>
<dbReference type="GeneID" id="54488173"/>
<evidence type="ECO:0000256" key="5">
    <source>
        <dbReference type="SAM" id="Phobius"/>
    </source>
</evidence>
<organism evidence="6 7">
    <name type="scientific">Pseudovirgaria hyperparasitica</name>
    <dbReference type="NCBI Taxonomy" id="470096"/>
    <lineage>
        <taxon>Eukaryota</taxon>
        <taxon>Fungi</taxon>
        <taxon>Dikarya</taxon>
        <taxon>Ascomycota</taxon>
        <taxon>Pezizomycotina</taxon>
        <taxon>Dothideomycetes</taxon>
        <taxon>Dothideomycetes incertae sedis</taxon>
        <taxon>Acrospermales</taxon>
        <taxon>Acrospermaceae</taxon>
        <taxon>Pseudovirgaria</taxon>
    </lineage>
</organism>
<dbReference type="Pfam" id="PF00083">
    <property type="entry name" value="Sugar_tr"/>
    <property type="match status" value="1"/>
</dbReference>
<evidence type="ECO:0000256" key="3">
    <source>
        <dbReference type="ARBA" id="ARBA00022989"/>
    </source>
</evidence>
<dbReference type="InterPro" id="IPR036259">
    <property type="entry name" value="MFS_trans_sf"/>
</dbReference>
<sequence length="157" mass="16555">MLLVPRVPGFAVASTFISLGGILNGYLSSGQRLNLFSNFLVAVATPAFLARSAYGAYFLFGCLILSTVVVLAAYMPATKGRSLEGMHEAFKQPPWRSWASFLRGLASASSVSVSEAMGAGENNQSVQLDELSRDSGEAMAFGALGEVEGPVRILTTV</sequence>
<dbReference type="AlphaFoldDB" id="A0A6A6W445"/>
<feature type="transmembrane region" description="Helical" evidence="5">
    <location>
        <begin position="6"/>
        <end position="26"/>
    </location>
</feature>
<dbReference type="RefSeq" id="XP_033599390.1">
    <property type="nucleotide sequence ID" value="XM_033747119.1"/>
</dbReference>
<dbReference type="Proteomes" id="UP000799437">
    <property type="component" value="Unassembled WGS sequence"/>
</dbReference>
<protein>
    <recommendedName>
        <fullName evidence="8">Major facilitator superfamily (MFS) profile domain-containing protein</fullName>
    </recommendedName>
</protein>
<dbReference type="EMBL" id="ML996574">
    <property type="protein sequence ID" value="KAF2756939.1"/>
    <property type="molecule type" value="Genomic_DNA"/>
</dbReference>
<comment type="subcellular location">
    <subcellularLocation>
        <location evidence="1">Membrane</location>
    </subcellularLocation>
</comment>
<evidence type="ECO:0008006" key="8">
    <source>
        <dbReference type="Google" id="ProtNLM"/>
    </source>
</evidence>
<keyword evidence="7" id="KW-1185">Reference proteome</keyword>
<evidence type="ECO:0000313" key="6">
    <source>
        <dbReference type="EMBL" id="KAF2756939.1"/>
    </source>
</evidence>
<reference evidence="6" key="1">
    <citation type="journal article" date="2020" name="Stud. Mycol.">
        <title>101 Dothideomycetes genomes: a test case for predicting lifestyles and emergence of pathogens.</title>
        <authorList>
            <person name="Haridas S."/>
            <person name="Albert R."/>
            <person name="Binder M."/>
            <person name="Bloem J."/>
            <person name="Labutti K."/>
            <person name="Salamov A."/>
            <person name="Andreopoulos B."/>
            <person name="Baker S."/>
            <person name="Barry K."/>
            <person name="Bills G."/>
            <person name="Bluhm B."/>
            <person name="Cannon C."/>
            <person name="Castanera R."/>
            <person name="Culley D."/>
            <person name="Daum C."/>
            <person name="Ezra D."/>
            <person name="Gonzalez J."/>
            <person name="Henrissat B."/>
            <person name="Kuo A."/>
            <person name="Liang C."/>
            <person name="Lipzen A."/>
            <person name="Lutzoni F."/>
            <person name="Magnuson J."/>
            <person name="Mondo S."/>
            <person name="Nolan M."/>
            <person name="Ohm R."/>
            <person name="Pangilinan J."/>
            <person name="Park H.-J."/>
            <person name="Ramirez L."/>
            <person name="Alfaro M."/>
            <person name="Sun H."/>
            <person name="Tritt A."/>
            <person name="Yoshinaga Y."/>
            <person name="Zwiers L.-H."/>
            <person name="Turgeon B."/>
            <person name="Goodwin S."/>
            <person name="Spatafora J."/>
            <person name="Crous P."/>
            <person name="Grigoriev I."/>
        </authorList>
    </citation>
    <scope>NUCLEOTIDE SEQUENCE</scope>
    <source>
        <strain evidence="6">CBS 121739</strain>
    </source>
</reference>
<keyword evidence="3 5" id="KW-1133">Transmembrane helix</keyword>
<gene>
    <name evidence="6" type="ORF">EJ05DRAFT_501484</name>
</gene>
<evidence type="ECO:0000313" key="7">
    <source>
        <dbReference type="Proteomes" id="UP000799437"/>
    </source>
</evidence>
<keyword evidence="4 5" id="KW-0472">Membrane</keyword>
<proteinExistence type="predicted"/>